<accession>A0A6A5WF85</accession>
<name>A0A6A5WF85_9PLEO</name>
<dbReference type="Pfam" id="PF20237">
    <property type="entry name" value="DUF6594"/>
    <property type="match status" value="1"/>
</dbReference>
<sequence length="267" mass="30607">MSFAYRDRGYQDFSKLMASSDDFFVIRRFQSLNAHVILYMQYRIAQIEERLQEIHEECKKGNPSEANNGSFRWDLICEPERDSLMCELTSLLHHYNQYIDTFTRIRQRPNAAKYQVQNVEEYFKEKTITEKERNFIIHKHDLVSINPTVSSPLGRLLEWSDVVVRLLRAKKDENSQVVDLVDYGSDTALANLTTGSIIALGCIMLLGPMWGLEFVTNSHKRLGIITGFLVGFMAFMACASVHKPFEVVAASAAYAAVLMVFMQIEAK</sequence>
<feature type="domain" description="DUF6594" evidence="2">
    <location>
        <begin position="10"/>
        <end position="259"/>
    </location>
</feature>
<keyword evidence="1" id="KW-1133">Transmembrane helix</keyword>
<feature type="transmembrane region" description="Helical" evidence="1">
    <location>
        <begin position="248"/>
        <end position="266"/>
    </location>
</feature>
<dbReference type="Proteomes" id="UP000799779">
    <property type="component" value="Unassembled WGS sequence"/>
</dbReference>
<dbReference type="OrthoDB" id="5416037at2759"/>
<protein>
    <recommendedName>
        <fullName evidence="2">DUF6594 domain-containing protein</fullName>
    </recommendedName>
</protein>
<keyword evidence="4" id="KW-1185">Reference proteome</keyword>
<dbReference type="EMBL" id="ML977595">
    <property type="protein sequence ID" value="KAF1999439.1"/>
    <property type="molecule type" value="Genomic_DNA"/>
</dbReference>
<dbReference type="InterPro" id="IPR046529">
    <property type="entry name" value="DUF6594"/>
</dbReference>
<feature type="transmembrane region" description="Helical" evidence="1">
    <location>
        <begin position="188"/>
        <end position="210"/>
    </location>
</feature>
<organism evidence="3 4">
    <name type="scientific">Amniculicola lignicola CBS 123094</name>
    <dbReference type="NCBI Taxonomy" id="1392246"/>
    <lineage>
        <taxon>Eukaryota</taxon>
        <taxon>Fungi</taxon>
        <taxon>Dikarya</taxon>
        <taxon>Ascomycota</taxon>
        <taxon>Pezizomycotina</taxon>
        <taxon>Dothideomycetes</taxon>
        <taxon>Pleosporomycetidae</taxon>
        <taxon>Pleosporales</taxon>
        <taxon>Amniculicolaceae</taxon>
        <taxon>Amniculicola</taxon>
    </lineage>
</organism>
<dbReference type="AlphaFoldDB" id="A0A6A5WF85"/>
<evidence type="ECO:0000256" key="1">
    <source>
        <dbReference type="SAM" id="Phobius"/>
    </source>
</evidence>
<feature type="transmembrane region" description="Helical" evidence="1">
    <location>
        <begin position="222"/>
        <end position="242"/>
    </location>
</feature>
<proteinExistence type="predicted"/>
<keyword evidence="1" id="KW-0812">Transmembrane</keyword>
<gene>
    <name evidence="3" type="ORF">P154DRAFT_437197</name>
</gene>
<dbReference type="PANTHER" id="PTHR34502">
    <property type="entry name" value="DUF6594 DOMAIN-CONTAINING PROTEIN-RELATED"/>
    <property type="match status" value="1"/>
</dbReference>
<evidence type="ECO:0000259" key="2">
    <source>
        <dbReference type="Pfam" id="PF20237"/>
    </source>
</evidence>
<reference evidence="3" key="1">
    <citation type="journal article" date="2020" name="Stud. Mycol.">
        <title>101 Dothideomycetes genomes: a test case for predicting lifestyles and emergence of pathogens.</title>
        <authorList>
            <person name="Haridas S."/>
            <person name="Albert R."/>
            <person name="Binder M."/>
            <person name="Bloem J."/>
            <person name="Labutti K."/>
            <person name="Salamov A."/>
            <person name="Andreopoulos B."/>
            <person name="Baker S."/>
            <person name="Barry K."/>
            <person name="Bills G."/>
            <person name="Bluhm B."/>
            <person name="Cannon C."/>
            <person name="Castanera R."/>
            <person name="Culley D."/>
            <person name="Daum C."/>
            <person name="Ezra D."/>
            <person name="Gonzalez J."/>
            <person name="Henrissat B."/>
            <person name="Kuo A."/>
            <person name="Liang C."/>
            <person name="Lipzen A."/>
            <person name="Lutzoni F."/>
            <person name="Magnuson J."/>
            <person name="Mondo S."/>
            <person name="Nolan M."/>
            <person name="Ohm R."/>
            <person name="Pangilinan J."/>
            <person name="Park H.-J."/>
            <person name="Ramirez L."/>
            <person name="Alfaro M."/>
            <person name="Sun H."/>
            <person name="Tritt A."/>
            <person name="Yoshinaga Y."/>
            <person name="Zwiers L.-H."/>
            <person name="Turgeon B."/>
            <person name="Goodwin S."/>
            <person name="Spatafora J."/>
            <person name="Crous P."/>
            <person name="Grigoriev I."/>
        </authorList>
    </citation>
    <scope>NUCLEOTIDE SEQUENCE</scope>
    <source>
        <strain evidence="3">CBS 123094</strain>
    </source>
</reference>
<evidence type="ECO:0000313" key="4">
    <source>
        <dbReference type="Proteomes" id="UP000799779"/>
    </source>
</evidence>
<evidence type="ECO:0000313" key="3">
    <source>
        <dbReference type="EMBL" id="KAF1999439.1"/>
    </source>
</evidence>
<dbReference type="PANTHER" id="PTHR34502:SF4">
    <property type="entry name" value="DUF6594 DOMAIN-CONTAINING PROTEIN"/>
    <property type="match status" value="1"/>
</dbReference>
<keyword evidence="1" id="KW-0472">Membrane</keyword>